<dbReference type="AlphaFoldDB" id="A0A6T7WQU7"/>
<protein>
    <submittedName>
        <fullName evidence="3">Uncharacterized protein</fullName>
    </submittedName>
</protein>
<organism evidence="3">
    <name type="scientific">Prymnesium polylepis</name>
    <dbReference type="NCBI Taxonomy" id="72548"/>
    <lineage>
        <taxon>Eukaryota</taxon>
        <taxon>Haptista</taxon>
        <taxon>Haptophyta</taxon>
        <taxon>Prymnesiophyceae</taxon>
        <taxon>Prymnesiales</taxon>
        <taxon>Prymnesiaceae</taxon>
        <taxon>Prymnesium</taxon>
    </lineage>
</organism>
<evidence type="ECO:0000313" key="5">
    <source>
        <dbReference type="EMBL" id="CAE2196589.1"/>
    </source>
</evidence>
<evidence type="ECO:0000313" key="3">
    <source>
        <dbReference type="EMBL" id="CAE2196587.1"/>
    </source>
</evidence>
<proteinExistence type="predicted"/>
<dbReference type="EMBL" id="HBKO01003895">
    <property type="protein sequence ID" value="CAE2196586.1"/>
    <property type="molecule type" value="Transcribed_RNA"/>
</dbReference>
<name>A0A6T7WQU7_9EUKA</name>
<dbReference type="EMBL" id="HBKO01003896">
    <property type="protein sequence ID" value="CAE2196587.1"/>
    <property type="molecule type" value="Transcribed_RNA"/>
</dbReference>
<evidence type="ECO:0000313" key="4">
    <source>
        <dbReference type="EMBL" id="CAE2196588.1"/>
    </source>
</evidence>
<evidence type="ECO:0000313" key="2">
    <source>
        <dbReference type="EMBL" id="CAE2196586.1"/>
    </source>
</evidence>
<accession>A0A6T7WQU7</accession>
<reference evidence="3" key="1">
    <citation type="submission" date="2021-01" db="EMBL/GenBank/DDBJ databases">
        <authorList>
            <person name="Corre E."/>
            <person name="Pelletier E."/>
            <person name="Niang G."/>
            <person name="Scheremetjew M."/>
            <person name="Finn R."/>
            <person name="Kale V."/>
            <person name="Holt S."/>
            <person name="Cochrane G."/>
            <person name="Meng A."/>
            <person name="Brown T."/>
            <person name="Cohen L."/>
        </authorList>
    </citation>
    <scope>NUCLEOTIDE SEQUENCE</scope>
    <source>
        <strain evidence="3">UIO037</strain>
    </source>
</reference>
<evidence type="ECO:0000256" key="1">
    <source>
        <dbReference type="SAM" id="MobiDB-lite"/>
    </source>
</evidence>
<dbReference type="EMBL" id="HBKO01003897">
    <property type="protein sequence ID" value="CAE2196588.1"/>
    <property type="molecule type" value="Transcribed_RNA"/>
</dbReference>
<gene>
    <name evidence="2" type="ORF">CPOL0286_LOCUS1940</name>
    <name evidence="3" type="ORF">CPOL0286_LOCUS1941</name>
    <name evidence="4" type="ORF">CPOL0286_LOCUS1942</name>
    <name evidence="5" type="ORF">CPOL0286_LOCUS1943</name>
</gene>
<sequence>MHFPVGLLPTGGRQQGGRPFPLALASPSPRPCSNGYSFDLQLFDGCPTVCAATWNEPRMPRCALGKSMFSRRAPTLVHSGVAGGAEMRALLRDRVGVWCPGMWCVASGAV</sequence>
<feature type="region of interest" description="Disordered" evidence="1">
    <location>
        <begin position="1"/>
        <end position="21"/>
    </location>
</feature>
<dbReference type="EMBL" id="HBKO01003898">
    <property type="protein sequence ID" value="CAE2196589.1"/>
    <property type="molecule type" value="Transcribed_RNA"/>
</dbReference>